<dbReference type="InterPro" id="IPR050743">
    <property type="entry name" value="2-oxoacid_DH_E2_comp"/>
</dbReference>
<keyword evidence="3" id="KW-0012">Acyltransferase</keyword>
<name>A6TN70_ALKMQ</name>
<sequence>MKNVGEYKIDTFPISRIATIDIGIAGLKKHHIRALIELDVTEARKNIFEKRKLSQKISFNSWLIKCIGCAVEECKEIHGIRKGKRKVVIFDDIDIAIVIEREVQGKKVPLPYVIRKVNEKSISDIRNETRDAQNQSIEDNGDYILGEKKNDFLMKVYYSMPGLLRGLIWKNIIRNPFLIKENMGTVMVTSVGMVGRIRGWVIPVSVHPLCFAIGSIVKKPGVIDDKIEIREYIYITVLVDHDVIDGAPAVRALSKLTKLVESGFGLE</sequence>
<dbReference type="STRING" id="293826.Amet_1439"/>
<dbReference type="Proteomes" id="UP000001572">
    <property type="component" value="Chromosome"/>
</dbReference>
<dbReference type="eggNOG" id="COG0508">
    <property type="taxonomic scope" value="Bacteria"/>
</dbReference>
<reference evidence="6" key="1">
    <citation type="journal article" date="2016" name="Genome Announc.">
        <title>Complete genome sequence of Alkaliphilus metalliredigens strain QYMF, an alkaliphilic and metal-reducing bacterium isolated from borax-contaminated leachate ponds.</title>
        <authorList>
            <person name="Hwang C."/>
            <person name="Copeland A."/>
            <person name="Lucas S."/>
            <person name="Lapidus A."/>
            <person name="Barry K."/>
            <person name="Detter J.C."/>
            <person name="Glavina Del Rio T."/>
            <person name="Hammon N."/>
            <person name="Israni S."/>
            <person name="Dalin E."/>
            <person name="Tice H."/>
            <person name="Pitluck S."/>
            <person name="Chertkov O."/>
            <person name="Brettin T."/>
            <person name="Bruce D."/>
            <person name="Han C."/>
            <person name="Schmutz J."/>
            <person name="Larimer F."/>
            <person name="Land M.L."/>
            <person name="Hauser L."/>
            <person name="Kyrpides N."/>
            <person name="Mikhailova N."/>
            <person name="Ye Q."/>
            <person name="Zhou J."/>
            <person name="Richardson P."/>
            <person name="Fields M.W."/>
        </authorList>
    </citation>
    <scope>NUCLEOTIDE SEQUENCE [LARGE SCALE GENOMIC DNA]</scope>
    <source>
        <strain evidence="6">QYMF</strain>
    </source>
</reference>
<accession>A6TN70</accession>
<dbReference type="KEGG" id="amt:Amet_1439"/>
<comment type="cofactor">
    <cofactor evidence="1">
        <name>(R)-lipoate</name>
        <dbReference type="ChEBI" id="CHEBI:83088"/>
    </cofactor>
</comment>
<evidence type="ECO:0000259" key="4">
    <source>
        <dbReference type="Pfam" id="PF00198"/>
    </source>
</evidence>
<dbReference type="GO" id="GO:0016407">
    <property type="term" value="F:acetyltransferase activity"/>
    <property type="evidence" value="ECO:0007669"/>
    <property type="project" value="TreeGrafter"/>
</dbReference>
<dbReference type="InterPro" id="IPR001078">
    <property type="entry name" value="2-oxoacid_DH_actylTfrase"/>
</dbReference>
<dbReference type="AlphaFoldDB" id="A6TN70"/>
<dbReference type="InterPro" id="IPR023213">
    <property type="entry name" value="CAT-like_dom_sf"/>
</dbReference>
<dbReference type="OrthoDB" id="9805770at2"/>
<dbReference type="PANTHER" id="PTHR43178:SF5">
    <property type="entry name" value="LIPOAMIDE ACYLTRANSFERASE COMPONENT OF BRANCHED-CHAIN ALPHA-KETO ACID DEHYDROGENASE COMPLEX, MITOCHONDRIAL"/>
    <property type="match status" value="1"/>
</dbReference>
<dbReference type="PANTHER" id="PTHR43178">
    <property type="entry name" value="DIHYDROLIPOAMIDE ACETYLTRANSFERASE COMPONENT OF PYRUVATE DEHYDROGENASE COMPLEX"/>
    <property type="match status" value="1"/>
</dbReference>
<evidence type="ECO:0000256" key="1">
    <source>
        <dbReference type="ARBA" id="ARBA00001938"/>
    </source>
</evidence>
<evidence type="ECO:0000313" key="6">
    <source>
        <dbReference type="Proteomes" id="UP000001572"/>
    </source>
</evidence>
<dbReference type="GO" id="GO:0031405">
    <property type="term" value="F:lipoic acid binding"/>
    <property type="evidence" value="ECO:0007669"/>
    <property type="project" value="TreeGrafter"/>
</dbReference>
<evidence type="ECO:0000256" key="2">
    <source>
        <dbReference type="ARBA" id="ARBA00022679"/>
    </source>
</evidence>
<dbReference type="Pfam" id="PF00198">
    <property type="entry name" value="2-oxoacid_dh"/>
    <property type="match status" value="2"/>
</dbReference>
<evidence type="ECO:0000256" key="3">
    <source>
        <dbReference type="ARBA" id="ARBA00023315"/>
    </source>
</evidence>
<dbReference type="SUPFAM" id="SSF52777">
    <property type="entry name" value="CoA-dependent acyltransferases"/>
    <property type="match status" value="1"/>
</dbReference>
<feature type="domain" description="2-oxoacid dehydrogenase acyltransferase catalytic" evidence="4">
    <location>
        <begin position="184"/>
        <end position="261"/>
    </location>
</feature>
<gene>
    <name evidence="5" type="ordered locus">Amet_1439</name>
</gene>
<dbReference type="GO" id="GO:0005737">
    <property type="term" value="C:cytoplasm"/>
    <property type="evidence" value="ECO:0007669"/>
    <property type="project" value="TreeGrafter"/>
</dbReference>
<organism evidence="5 6">
    <name type="scientific">Alkaliphilus metalliredigens (strain QYMF)</name>
    <dbReference type="NCBI Taxonomy" id="293826"/>
    <lineage>
        <taxon>Bacteria</taxon>
        <taxon>Bacillati</taxon>
        <taxon>Bacillota</taxon>
        <taxon>Clostridia</taxon>
        <taxon>Peptostreptococcales</taxon>
        <taxon>Natronincolaceae</taxon>
        <taxon>Alkaliphilus</taxon>
    </lineage>
</organism>
<keyword evidence="2" id="KW-0808">Transferase</keyword>
<evidence type="ECO:0000313" key="5">
    <source>
        <dbReference type="EMBL" id="ABR47638.1"/>
    </source>
</evidence>
<dbReference type="RefSeq" id="WP_012062679.1">
    <property type="nucleotide sequence ID" value="NC_009633.1"/>
</dbReference>
<protein>
    <submittedName>
        <fullName evidence="5">Catalytic domain of components of various dehydrogenase complexes</fullName>
    </submittedName>
</protein>
<proteinExistence type="predicted"/>
<keyword evidence="6" id="KW-1185">Reference proteome</keyword>
<dbReference type="EMBL" id="CP000724">
    <property type="protein sequence ID" value="ABR47638.1"/>
    <property type="molecule type" value="Genomic_DNA"/>
</dbReference>
<feature type="domain" description="2-oxoacid dehydrogenase acyltransferase catalytic" evidence="4">
    <location>
        <begin position="42"/>
        <end position="135"/>
    </location>
</feature>
<dbReference type="HOGENOM" id="CLU_016733_2_3_9"/>
<dbReference type="Gene3D" id="3.30.559.10">
    <property type="entry name" value="Chloramphenicol acetyltransferase-like domain"/>
    <property type="match status" value="1"/>
</dbReference>